<evidence type="ECO:0000313" key="3">
    <source>
        <dbReference type="Proteomes" id="UP000177370"/>
    </source>
</evidence>
<comment type="caution">
    <text evidence="2">The sequence shown here is derived from an EMBL/GenBank/DDBJ whole genome shotgun (WGS) entry which is preliminary data.</text>
</comment>
<organism evidence="2 3">
    <name type="scientific">Candidatus Nomurabacteria bacterium RIFCSPHIGHO2_01_FULL_40_24b</name>
    <dbReference type="NCBI Taxonomy" id="1801739"/>
    <lineage>
        <taxon>Bacteria</taxon>
        <taxon>Candidatus Nomuraibacteriota</taxon>
    </lineage>
</organism>
<accession>A0A1F6V755</accession>
<gene>
    <name evidence="2" type="ORF">A2647_05225</name>
</gene>
<evidence type="ECO:0000256" key="1">
    <source>
        <dbReference type="SAM" id="Coils"/>
    </source>
</evidence>
<dbReference type="AlphaFoldDB" id="A0A1F6V755"/>
<keyword evidence="1" id="KW-0175">Coiled coil</keyword>
<feature type="coiled-coil region" evidence="1">
    <location>
        <begin position="131"/>
        <end position="193"/>
    </location>
</feature>
<reference evidence="2 3" key="1">
    <citation type="journal article" date="2016" name="Nat. Commun.">
        <title>Thousands of microbial genomes shed light on interconnected biogeochemical processes in an aquifer system.</title>
        <authorList>
            <person name="Anantharaman K."/>
            <person name="Brown C.T."/>
            <person name="Hug L.A."/>
            <person name="Sharon I."/>
            <person name="Castelle C.J."/>
            <person name="Probst A.J."/>
            <person name="Thomas B.C."/>
            <person name="Singh A."/>
            <person name="Wilkins M.J."/>
            <person name="Karaoz U."/>
            <person name="Brodie E.L."/>
            <person name="Williams K.H."/>
            <person name="Hubbard S.S."/>
            <person name="Banfield J.F."/>
        </authorList>
    </citation>
    <scope>NUCLEOTIDE SEQUENCE [LARGE SCALE GENOMIC DNA]</scope>
</reference>
<dbReference type="EMBL" id="MFTP01000021">
    <property type="protein sequence ID" value="OGI65326.1"/>
    <property type="molecule type" value="Genomic_DNA"/>
</dbReference>
<protein>
    <submittedName>
        <fullName evidence="2">Uncharacterized protein</fullName>
    </submittedName>
</protein>
<dbReference type="Proteomes" id="UP000177370">
    <property type="component" value="Unassembled WGS sequence"/>
</dbReference>
<sequence length="217" mass="25351">MAETLQPFGEQEPRPVWKDLIEIEKLIANEMKRIDTSGPDFLAREELLEKLRKRYNWYEKWASSTSLDRATWAQEVTREAGRNAYSSYSYKVFDQAEKNYETALGAYAPGGISKTLNKIENATIDDSVRVLEKIKTSANNTEINIKKIAKELLAYILEFQRQVIYLDFTDKERDDLEENIEMIESNIDDHDLLAHALPIFIDKLIEILREKKKKEKE</sequence>
<evidence type="ECO:0000313" key="2">
    <source>
        <dbReference type="EMBL" id="OGI65326.1"/>
    </source>
</evidence>
<name>A0A1F6V755_9BACT</name>
<proteinExistence type="predicted"/>